<name>A0A8B8FAN5_9HEMI</name>
<feature type="region of interest" description="Disordered" evidence="1">
    <location>
        <begin position="1"/>
        <end position="21"/>
    </location>
</feature>
<evidence type="ECO:0000256" key="1">
    <source>
        <dbReference type="SAM" id="MobiDB-lite"/>
    </source>
</evidence>
<dbReference type="RefSeq" id="XP_025407671.1">
    <property type="nucleotide sequence ID" value="XM_025551886.1"/>
</dbReference>
<sequence>MPLTEASQSIQKHNSDSNLPRWSATERRRWFVSLNPLNKTRSITRRRPSSSPFPSPSTQPSSSPNPSPSPKPYPSSYPTPFTYPSSTPNPLLPSPYVYTIMHPSSSFASPLKSWISLSPSPYQNNWISPQPQPSSSSPSWISEKVQAATMVTSDNWVGGNKDLLAKFRTIITVAPSPLNHGDFATKTYLMVFDEHGMMHMNSTAGVAYGDNIKQKNR</sequence>
<keyword evidence="2" id="KW-1185">Reference proteome</keyword>
<dbReference type="GeneID" id="112681636"/>
<gene>
    <name evidence="3" type="primary">LOC112681636</name>
</gene>
<feature type="compositionally biased region" description="Pro residues" evidence="1">
    <location>
        <begin position="51"/>
        <end position="75"/>
    </location>
</feature>
<dbReference type="AlphaFoldDB" id="A0A8B8FAN5"/>
<dbReference type="OrthoDB" id="10531057at2759"/>
<reference evidence="3" key="1">
    <citation type="submission" date="2025-08" db="UniProtKB">
        <authorList>
            <consortium name="RefSeq"/>
        </authorList>
    </citation>
    <scope>IDENTIFICATION</scope>
    <source>
        <tissue evidence="3">Whole body</tissue>
    </source>
</reference>
<dbReference type="Proteomes" id="UP000694846">
    <property type="component" value="Unplaced"/>
</dbReference>
<evidence type="ECO:0000313" key="3">
    <source>
        <dbReference type="RefSeq" id="XP_025407671.1"/>
    </source>
</evidence>
<feature type="compositionally biased region" description="Polar residues" evidence="1">
    <location>
        <begin position="1"/>
        <end position="20"/>
    </location>
</feature>
<evidence type="ECO:0000313" key="2">
    <source>
        <dbReference type="Proteomes" id="UP000694846"/>
    </source>
</evidence>
<organism evidence="2 3">
    <name type="scientific">Sipha flava</name>
    <name type="common">yellow sugarcane aphid</name>
    <dbReference type="NCBI Taxonomy" id="143950"/>
    <lineage>
        <taxon>Eukaryota</taxon>
        <taxon>Metazoa</taxon>
        <taxon>Ecdysozoa</taxon>
        <taxon>Arthropoda</taxon>
        <taxon>Hexapoda</taxon>
        <taxon>Insecta</taxon>
        <taxon>Pterygota</taxon>
        <taxon>Neoptera</taxon>
        <taxon>Paraneoptera</taxon>
        <taxon>Hemiptera</taxon>
        <taxon>Sternorrhyncha</taxon>
        <taxon>Aphidomorpha</taxon>
        <taxon>Aphidoidea</taxon>
        <taxon>Aphididae</taxon>
        <taxon>Sipha</taxon>
    </lineage>
</organism>
<proteinExistence type="predicted"/>
<accession>A0A8B8FAN5</accession>
<feature type="region of interest" description="Disordered" evidence="1">
    <location>
        <begin position="33"/>
        <end position="75"/>
    </location>
</feature>
<protein>
    <submittedName>
        <fullName evidence="3">Uncharacterized protein LOC112681636</fullName>
    </submittedName>
</protein>